<protein>
    <submittedName>
        <fullName evidence="1">Uncharacterized protein</fullName>
    </submittedName>
</protein>
<reference evidence="1" key="1">
    <citation type="journal article" date="2019" name="MBio">
        <title>Virus Genomes from Deep Sea Sediments Expand the Ocean Megavirome and Support Independent Origins of Viral Gigantism.</title>
        <authorList>
            <person name="Backstrom D."/>
            <person name="Yutin N."/>
            <person name="Jorgensen S.L."/>
            <person name="Dharamshi J."/>
            <person name="Homa F."/>
            <person name="Zaremba-Niedwiedzka K."/>
            <person name="Spang A."/>
            <person name="Wolf Y.I."/>
            <person name="Koonin E.V."/>
            <person name="Ettema T.J."/>
        </authorList>
    </citation>
    <scope>NUCLEOTIDE SEQUENCE</scope>
</reference>
<evidence type="ECO:0000313" key="1">
    <source>
        <dbReference type="EMBL" id="QBK92497.1"/>
    </source>
</evidence>
<proteinExistence type="predicted"/>
<accession>A0A481Z9L0</accession>
<organism evidence="1">
    <name type="scientific">Pithovirus LCPAC401</name>
    <dbReference type="NCBI Taxonomy" id="2506595"/>
    <lineage>
        <taxon>Viruses</taxon>
        <taxon>Pithoviruses</taxon>
    </lineage>
</organism>
<sequence length="210" mass="25196">MAIYQVYDYDCDYEGHFGYFTKFSIARKVFDKFYSRHDSDGISLLKLDEKSGEFKEEDRWWKEDRYLREITKNELKRLPEEIFLYQGREWPSALVFIDEESMLRHLVELGKDENRLNHIKPTRENFAIHILSWYRNSCTFDHAITRAMASGTEIARAKINKVTREWKTFGEIYIALMNRDELRSEFEKIRESGHENCPTDNLPPFGHDFD</sequence>
<dbReference type="EMBL" id="MK500578">
    <property type="protein sequence ID" value="QBK92497.1"/>
    <property type="molecule type" value="Genomic_DNA"/>
</dbReference>
<name>A0A481Z9L0_9VIRU</name>
<gene>
    <name evidence="1" type="ORF">LCPAC401_01350</name>
</gene>